<feature type="transmembrane region" description="Helical" evidence="2">
    <location>
        <begin position="257"/>
        <end position="276"/>
    </location>
</feature>
<dbReference type="InterPro" id="IPR011032">
    <property type="entry name" value="GroES-like_sf"/>
</dbReference>
<gene>
    <name evidence="4" type="ORF">BSTOLATCC_MIC13198</name>
</gene>
<keyword evidence="2" id="KW-1133">Transmembrane helix</keyword>
<evidence type="ECO:0000259" key="3">
    <source>
        <dbReference type="SMART" id="SM00829"/>
    </source>
</evidence>
<dbReference type="SUPFAM" id="SSF50129">
    <property type="entry name" value="GroES-like"/>
    <property type="match status" value="1"/>
</dbReference>
<dbReference type="CDD" id="cd05288">
    <property type="entry name" value="PGDH"/>
    <property type="match status" value="1"/>
</dbReference>
<dbReference type="PANTHER" id="PTHR43205">
    <property type="entry name" value="PROSTAGLANDIN REDUCTASE"/>
    <property type="match status" value="1"/>
</dbReference>
<dbReference type="InterPro" id="IPR036291">
    <property type="entry name" value="NAD(P)-bd_dom_sf"/>
</dbReference>
<comment type="caution">
    <text evidence="4">The sequence shown here is derived from an EMBL/GenBank/DDBJ whole genome shotgun (WGS) entry which is preliminary data.</text>
</comment>
<evidence type="ECO:0000313" key="5">
    <source>
        <dbReference type="Proteomes" id="UP001162131"/>
    </source>
</evidence>
<proteinExistence type="predicted"/>
<dbReference type="InterPro" id="IPR013149">
    <property type="entry name" value="ADH-like_C"/>
</dbReference>
<accession>A0AAU9IQI2</accession>
<dbReference type="Pfam" id="PF16884">
    <property type="entry name" value="ADH_N_2"/>
    <property type="match status" value="1"/>
</dbReference>
<evidence type="ECO:0000256" key="2">
    <source>
        <dbReference type="SAM" id="Phobius"/>
    </source>
</evidence>
<keyword evidence="2" id="KW-0812">Transmembrane</keyword>
<dbReference type="FunFam" id="3.40.50.720:FF:000121">
    <property type="entry name" value="Prostaglandin reductase 2"/>
    <property type="match status" value="1"/>
</dbReference>
<keyword evidence="5" id="KW-1185">Reference proteome</keyword>
<evidence type="ECO:0000256" key="1">
    <source>
        <dbReference type="ARBA" id="ARBA00023002"/>
    </source>
</evidence>
<dbReference type="PANTHER" id="PTHR43205:SF42">
    <property type="entry name" value="ALCOHOL DEHYDROGENASE, ZINC-CONTAINING (AFU_ORTHOLOGUE AFUA_7G04530)"/>
    <property type="match status" value="1"/>
</dbReference>
<dbReference type="InterPro" id="IPR020843">
    <property type="entry name" value="ER"/>
</dbReference>
<dbReference type="Gene3D" id="3.90.180.10">
    <property type="entry name" value="Medium-chain alcohol dehydrogenases, catalytic domain"/>
    <property type="match status" value="1"/>
</dbReference>
<dbReference type="InterPro" id="IPR045010">
    <property type="entry name" value="MDR_fam"/>
</dbReference>
<reference evidence="4" key="1">
    <citation type="submission" date="2021-09" db="EMBL/GenBank/DDBJ databases">
        <authorList>
            <consortium name="AG Swart"/>
            <person name="Singh M."/>
            <person name="Singh A."/>
            <person name="Seah K."/>
            <person name="Emmerich C."/>
        </authorList>
    </citation>
    <scope>NUCLEOTIDE SEQUENCE</scope>
    <source>
        <strain evidence="4">ATCC30299</strain>
    </source>
</reference>
<feature type="domain" description="Enoyl reductase (ER)" evidence="3">
    <location>
        <begin position="16"/>
        <end position="327"/>
    </location>
</feature>
<protein>
    <recommendedName>
        <fullName evidence="3">Enoyl reductase (ER) domain-containing protein</fullName>
    </recommendedName>
</protein>
<dbReference type="InterPro" id="IPR041694">
    <property type="entry name" value="ADH_N_2"/>
</dbReference>
<dbReference type="Pfam" id="PF00107">
    <property type="entry name" value="ADH_zinc_N"/>
    <property type="match status" value="1"/>
</dbReference>
<keyword evidence="1" id="KW-0560">Oxidoreductase</keyword>
<dbReference type="AlphaFoldDB" id="A0AAU9IQI2"/>
<dbReference type="SMART" id="SM00829">
    <property type="entry name" value="PKS_ER"/>
    <property type="match status" value="1"/>
</dbReference>
<keyword evidence="2" id="KW-0472">Membrane</keyword>
<dbReference type="Gene3D" id="3.40.50.720">
    <property type="entry name" value="NAD(P)-binding Rossmann-like Domain"/>
    <property type="match status" value="1"/>
</dbReference>
<sequence length="336" mass="36530">MNKRVILAKRPVDLPKDEDFSVIEEPIGQLKEGEVLVKVEWLSVDASQRVYISGQRSYTDPVPVGGVIKGLGIGQVIESQSHAFKKGNYVSGLLGWQEYSKLPANHLTLLPPHENPRLFLGVLGITGLTAYFTVNELAKPKQGETMLVSTAAGAVGSLICQMGKMKGCKVIGLTGSDEKCQYLTRELGIDGAINYKKVENLSQAIKAACPDGVDVYIDNVGGEILDAALLNINKYARIVMCGAISSYNKKTAPPVHYYPLIISMSATIVGFIVFDFKNKYGLATKHLSKWLQQKKLKFSEHVVDGLENAPSALRLLLKGENTGKVLVRVTSGSPKL</sequence>
<dbReference type="SUPFAM" id="SSF51735">
    <property type="entry name" value="NAD(P)-binding Rossmann-fold domains"/>
    <property type="match status" value="1"/>
</dbReference>
<dbReference type="EMBL" id="CAJZBQ010000013">
    <property type="protein sequence ID" value="CAG9315428.1"/>
    <property type="molecule type" value="Genomic_DNA"/>
</dbReference>
<name>A0AAU9IQI2_9CILI</name>
<dbReference type="Proteomes" id="UP001162131">
    <property type="component" value="Unassembled WGS sequence"/>
</dbReference>
<evidence type="ECO:0000313" key="4">
    <source>
        <dbReference type="EMBL" id="CAG9315428.1"/>
    </source>
</evidence>
<dbReference type="GO" id="GO:0016628">
    <property type="term" value="F:oxidoreductase activity, acting on the CH-CH group of donors, NAD or NADP as acceptor"/>
    <property type="evidence" value="ECO:0007669"/>
    <property type="project" value="InterPro"/>
</dbReference>
<organism evidence="4 5">
    <name type="scientific">Blepharisma stoltei</name>
    <dbReference type="NCBI Taxonomy" id="1481888"/>
    <lineage>
        <taxon>Eukaryota</taxon>
        <taxon>Sar</taxon>
        <taxon>Alveolata</taxon>
        <taxon>Ciliophora</taxon>
        <taxon>Postciliodesmatophora</taxon>
        <taxon>Heterotrichea</taxon>
        <taxon>Heterotrichida</taxon>
        <taxon>Blepharismidae</taxon>
        <taxon>Blepharisma</taxon>
    </lineage>
</organism>